<dbReference type="EMBL" id="WTPW01000461">
    <property type="protein sequence ID" value="KAF0508861.1"/>
    <property type="molecule type" value="Genomic_DNA"/>
</dbReference>
<feature type="transmembrane region" description="Helical" evidence="1">
    <location>
        <begin position="12"/>
        <end position="30"/>
    </location>
</feature>
<dbReference type="OrthoDB" id="2445869at2759"/>
<comment type="caution">
    <text evidence="2">The sequence shown here is derived from an EMBL/GenBank/DDBJ whole genome shotgun (WGS) entry which is preliminary data.</text>
</comment>
<keyword evidence="3" id="KW-1185">Reference proteome</keyword>
<accession>A0A8H4AL34</accession>
<protein>
    <submittedName>
        <fullName evidence="2">Uncharacterized protein</fullName>
    </submittedName>
</protein>
<proteinExistence type="predicted"/>
<sequence>MENKLNILVKALTNFIFYWAFVCFILLLLYDFTVYGQLQQLNSRLIYSSSRNDLPDYNNIFEVKSTDDASLLIMSKNNKNQYKSIRALLPNGPTIDIELNFLDKNITHIFPLTMKYYLLLYGQKINSNMQVSGIVLDYDKQIIKDNLSVANGTIDEIEYLDLYLVMDTRLSSFLIYYVNHTKNPSVHWITYNLQQLGVPNVYAINNGNFHLGDNSSLKTVFPMVDGNYGFIVDEQQSVEILNRFMTNIFIYYKSLNPITRQISENSLLYHALDVSRISDVSCSSDYSEYGNVCVLTESTEKFDNYTLFTTYQINFLSSGSAIKFQTLNISTINSTINTDLQFNIQPSFYGGSIVTSWNLWILLRFIMAMK</sequence>
<name>A0A8H4AL34_GIGMA</name>
<keyword evidence="1" id="KW-0812">Transmembrane</keyword>
<dbReference type="Proteomes" id="UP000439903">
    <property type="component" value="Unassembled WGS sequence"/>
</dbReference>
<dbReference type="AlphaFoldDB" id="A0A8H4AL34"/>
<evidence type="ECO:0000313" key="2">
    <source>
        <dbReference type="EMBL" id="KAF0508861.1"/>
    </source>
</evidence>
<evidence type="ECO:0000313" key="3">
    <source>
        <dbReference type="Proteomes" id="UP000439903"/>
    </source>
</evidence>
<organism evidence="2 3">
    <name type="scientific">Gigaspora margarita</name>
    <dbReference type="NCBI Taxonomy" id="4874"/>
    <lineage>
        <taxon>Eukaryota</taxon>
        <taxon>Fungi</taxon>
        <taxon>Fungi incertae sedis</taxon>
        <taxon>Mucoromycota</taxon>
        <taxon>Glomeromycotina</taxon>
        <taxon>Glomeromycetes</taxon>
        <taxon>Diversisporales</taxon>
        <taxon>Gigasporaceae</taxon>
        <taxon>Gigaspora</taxon>
    </lineage>
</organism>
<keyword evidence="1" id="KW-1133">Transmembrane helix</keyword>
<reference evidence="2 3" key="1">
    <citation type="journal article" date="2019" name="Environ. Microbiol.">
        <title>At the nexus of three kingdoms: the genome of the mycorrhizal fungus Gigaspora margarita provides insights into plant, endobacterial and fungal interactions.</title>
        <authorList>
            <person name="Venice F."/>
            <person name="Ghignone S."/>
            <person name="Salvioli di Fossalunga A."/>
            <person name="Amselem J."/>
            <person name="Novero M."/>
            <person name="Xianan X."/>
            <person name="Sedzielewska Toro K."/>
            <person name="Morin E."/>
            <person name="Lipzen A."/>
            <person name="Grigoriev I.V."/>
            <person name="Henrissat B."/>
            <person name="Martin F.M."/>
            <person name="Bonfante P."/>
        </authorList>
    </citation>
    <scope>NUCLEOTIDE SEQUENCE [LARGE SCALE GENOMIC DNA]</scope>
    <source>
        <strain evidence="2 3">BEG34</strain>
    </source>
</reference>
<evidence type="ECO:0000256" key="1">
    <source>
        <dbReference type="SAM" id="Phobius"/>
    </source>
</evidence>
<gene>
    <name evidence="2" type="ORF">F8M41_018705</name>
</gene>
<keyword evidence="1" id="KW-0472">Membrane</keyword>